<evidence type="ECO:0000256" key="2">
    <source>
        <dbReference type="SAM" id="SignalP"/>
    </source>
</evidence>
<feature type="domain" description="Dienelactone hydrolase" evidence="3">
    <location>
        <begin position="92"/>
        <end position="274"/>
    </location>
</feature>
<dbReference type="InterPro" id="IPR002925">
    <property type="entry name" value="Dienelactn_hydro"/>
</dbReference>
<organism evidence="4 5">
    <name type="scientific">Sphingobacterium paludis</name>
    <dbReference type="NCBI Taxonomy" id="1476465"/>
    <lineage>
        <taxon>Bacteria</taxon>
        <taxon>Pseudomonadati</taxon>
        <taxon>Bacteroidota</taxon>
        <taxon>Sphingobacteriia</taxon>
        <taxon>Sphingobacteriales</taxon>
        <taxon>Sphingobacteriaceae</taxon>
        <taxon>Sphingobacterium</taxon>
    </lineage>
</organism>
<dbReference type="PANTHER" id="PTHR48081">
    <property type="entry name" value="AB HYDROLASE SUPERFAMILY PROTEIN C4A8.06C"/>
    <property type="match status" value="1"/>
</dbReference>
<evidence type="ECO:0000313" key="4">
    <source>
        <dbReference type="EMBL" id="TDS13960.1"/>
    </source>
</evidence>
<feature type="chain" id="PRO_5020632528" evidence="2">
    <location>
        <begin position="26"/>
        <end position="293"/>
    </location>
</feature>
<keyword evidence="2" id="KW-0732">Signal</keyword>
<proteinExistence type="predicted"/>
<dbReference type="SUPFAM" id="SSF53474">
    <property type="entry name" value="alpha/beta-Hydrolases"/>
    <property type="match status" value="1"/>
</dbReference>
<protein>
    <submittedName>
        <fullName evidence="4">Dienelactone hydrolase family protein</fullName>
    </submittedName>
</protein>
<evidence type="ECO:0000313" key="5">
    <source>
        <dbReference type="Proteomes" id="UP000294752"/>
    </source>
</evidence>
<accession>A0A4R7CZX4</accession>
<dbReference type="RefSeq" id="WP_133640253.1">
    <property type="nucleotide sequence ID" value="NZ_SNZV01000004.1"/>
</dbReference>
<reference evidence="4 5" key="1">
    <citation type="submission" date="2019-03" db="EMBL/GenBank/DDBJ databases">
        <title>Genomic Encyclopedia of Type Strains, Phase III (KMG-III): the genomes of soil and plant-associated and newly described type strains.</title>
        <authorList>
            <person name="Whitman W."/>
        </authorList>
    </citation>
    <scope>NUCLEOTIDE SEQUENCE [LARGE SCALE GENOMIC DNA]</scope>
    <source>
        <strain evidence="4 5">CGMCC 1.12801</strain>
    </source>
</reference>
<keyword evidence="1 4" id="KW-0378">Hydrolase</keyword>
<dbReference type="Proteomes" id="UP000294752">
    <property type="component" value="Unassembled WGS sequence"/>
</dbReference>
<feature type="signal peptide" evidence="2">
    <location>
        <begin position="1"/>
        <end position="25"/>
    </location>
</feature>
<dbReference type="Pfam" id="PF01738">
    <property type="entry name" value="DLH"/>
    <property type="match status" value="1"/>
</dbReference>
<dbReference type="InterPro" id="IPR029058">
    <property type="entry name" value="AB_hydrolase_fold"/>
</dbReference>
<gene>
    <name evidence="4" type="ORF">B0I21_104288</name>
</gene>
<keyword evidence="5" id="KW-1185">Reference proteome</keyword>
<dbReference type="OrthoDB" id="9794725at2"/>
<dbReference type="AlphaFoldDB" id="A0A4R7CZX4"/>
<evidence type="ECO:0000259" key="3">
    <source>
        <dbReference type="Pfam" id="PF01738"/>
    </source>
</evidence>
<dbReference type="PANTHER" id="PTHR48081:SF6">
    <property type="entry name" value="PEPTIDASE S9 PROLYL OLIGOPEPTIDASE CATALYTIC DOMAIN-CONTAINING PROTEIN"/>
    <property type="match status" value="1"/>
</dbReference>
<dbReference type="Gene3D" id="3.40.50.1820">
    <property type="entry name" value="alpha/beta hydrolase"/>
    <property type="match status" value="1"/>
</dbReference>
<name>A0A4R7CZX4_9SPHI</name>
<dbReference type="EMBL" id="SNZV01000004">
    <property type="protein sequence ID" value="TDS13960.1"/>
    <property type="molecule type" value="Genomic_DNA"/>
</dbReference>
<dbReference type="InterPro" id="IPR050300">
    <property type="entry name" value="GDXG_lipolytic_enzyme"/>
</dbReference>
<sequence length="293" mass="32530">MNTKTKAYKLLLFLIIICVQNGLQAQQRIVIPVKGGSTSDVKPQEKSFTFEPISTSRMLYNVTAPSLEIFEPTGSEIKDIAVLVIPGGAFQILAYEDEGVKIAKTFAERGYTAAALKYRLVQLEDENPMEQLMRNIKDFATLEEIMAPMVPLAIADGKEAMKYLKANASVLGFDADKVGVIGFSAGGTISAAIALDKEVDPLFSALIYPYLNPVLEAEVPASPSPLFIAVTQDDEYSFDINSLKLYERWKSKNGLVDLRVFSRGQHGFASKKQDLPVDHWLDSVFEWLSFLRY</sequence>
<evidence type="ECO:0000256" key="1">
    <source>
        <dbReference type="ARBA" id="ARBA00022801"/>
    </source>
</evidence>
<dbReference type="GO" id="GO:0016787">
    <property type="term" value="F:hydrolase activity"/>
    <property type="evidence" value="ECO:0007669"/>
    <property type="project" value="UniProtKB-KW"/>
</dbReference>
<comment type="caution">
    <text evidence="4">The sequence shown here is derived from an EMBL/GenBank/DDBJ whole genome shotgun (WGS) entry which is preliminary data.</text>
</comment>